<feature type="repeat" description="TPR" evidence="6">
    <location>
        <begin position="280"/>
        <end position="313"/>
    </location>
</feature>
<evidence type="ECO:0000256" key="6">
    <source>
        <dbReference type="PROSITE-ProRule" id="PRU00339"/>
    </source>
</evidence>
<evidence type="ECO:0000256" key="5">
    <source>
        <dbReference type="ARBA" id="ARBA00038253"/>
    </source>
</evidence>
<dbReference type="OrthoDB" id="9814553at2"/>
<feature type="domain" description="HTH cro/C1-type" evidence="7">
    <location>
        <begin position="13"/>
        <end position="66"/>
    </location>
</feature>
<dbReference type="SMART" id="SM00530">
    <property type="entry name" value="HTH_XRE"/>
    <property type="match status" value="1"/>
</dbReference>
<dbReference type="Gene3D" id="1.25.40.10">
    <property type="entry name" value="Tetratricopeptide repeat domain"/>
    <property type="match status" value="2"/>
</dbReference>
<dbReference type="InterPro" id="IPR051476">
    <property type="entry name" value="Bac_ResReg_Asp_Phosphatase"/>
</dbReference>
<keyword evidence="4 6" id="KW-0802">TPR repeat</keyword>
<dbReference type="Gene3D" id="1.10.260.40">
    <property type="entry name" value="lambda repressor-like DNA-binding domains"/>
    <property type="match status" value="1"/>
</dbReference>
<keyword evidence="9" id="KW-1185">Reference proteome</keyword>
<name>A0A521E1M6_9BACL</name>
<dbReference type="Pfam" id="PF13181">
    <property type="entry name" value="TPR_8"/>
    <property type="match status" value="2"/>
</dbReference>
<evidence type="ECO:0000256" key="4">
    <source>
        <dbReference type="ARBA" id="ARBA00022803"/>
    </source>
</evidence>
<accession>A0A521E1M6</accession>
<dbReference type="CDD" id="cd00093">
    <property type="entry name" value="HTH_XRE"/>
    <property type="match status" value="1"/>
</dbReference>
<dbReference type="RefSeq" id="WP_142505887.1">
    <property type="nucleotide sequence ID" value="NZ_FXTI01000007.1"/>
</dbReference>
<dbReference type="SUPFAM" id="SSF48452">
    <property type="entry name" value="TPR-like"/>
    <property type="match status" value="2"/>
</dbReference>
<protein>
    <submittedName>
        <fullName evidence="8">Uncharacterized conserved protein HemY, contains two TPR repeats</fullName>
    </submittedName>
</protein>
<dbReference type="GO" id="GO:0003677">
    <property type="term" value="F:DNA binding"/>
    <property type="evidence" value="ECO:0007669"/>
    <property type="project" value="InterPro"/>
</dbReference>
<organism evidence="8 9">
    <name type="scientific">Melghirimyces algeriensis</name>
    <dbReference type="NCBI Taxonomy" id="910412"/>
    <lineage>
        <taxon>Bacteria</taxon>
        <taxon>Bacillati</taxon>
        <taxon>Bacillota</taxon>
        <taxon>Bacilli</taxon>
        <taxon>Bacillales</taxon>
        <taxon>Thermoactinomycetaceae</taxon>
        <taxon>Melghirimyces</taxon>
    </lineage>
</organism>
<evidence type="ECO:0000256" key="2">
    <source>
        <dbReference type="ARBA" id="ARBA00022490"/>
    </source>
</evidence>
<dbReference type="AlphaFoldDB" id="A0A521E1M6"/>
<feature type="repeat" description="TPR" evidence="6">
    <location>
        <begin position="116"/>
        <end position="149"/>
    </location>
</feature>
<dbReference type="InterPro" id="IPR011990">
    <property type="entry name" value="TPR-like_helical_dom_sf"/>
</dbReference>
<dbReference type="PANTHER" id="PTHR46630:SF1">
    <property type="entry name" value="TETRATRICOPEPTIDE REPEAT PROTEIN 29"/>
    <property type="match status" value="1"/>
</dbReference>
<dbReference type="SMART" id="SM00028">
    <property type="entry name" value="TPR"/>
    <property type="match status" value="5"/>
</dbReference>
<dbReference type="GO" id="GO:0005737">
    <property type="term" value="C:cytoplasm"/>
    <property type="evidence" value="ECO:0007669"/>
    <property type="project" value="UniProtKB-SubCell"/>
</dbReference>
<reference evidence="8 9" key="1">
    <citation type="submission" date="2017-05" db="EMBL/GenBank/DDBJ databases">
        <authorList>
            <person name="Varghese N."/>
            <person name="Submissions S."/>
        </authorList>
    </citation>
    <scope>NUCLEOTIDE SEQUENCE [LARGE SCALE GENOMIC DNA]</scope>
    <source>
        <strain evidence="8 9">DSM 45474</strain>
    </source>
</reference>
<evidence type="ECO:0000256" key="3">
    <source>
        <dbReference type="ARBA" id="ARBA00022737"/>
    </source>
</evidence>
<keyword evidence="3" id="KW-0677">Repeat</keyword>
<dbReference type="PROSITE" id="PS50005">
    <property type="entry name" value="TPR"/>
    <property type="match status" value="2"/>
</dbReference>
<evidence type="ECO:0000313" key="8">
    <source>
        <dbReference type="EMBL" id="SMO77211.1"/>
    </source>
</evidence>
<evidence type="ECO:0000256" key="1">
    <source>
        <dbReference type="ARBA" id="ARBA00004496"/>
    </source>
</evidence>
<proteinExistence type="inferred from homology"/>
<dbReference type="SUPFAM" id="SSF47413">
    <property type="entry name" value="lambda repressor-like DNA-binding domains"/>
    <property type="match status" value="1"/>
</dbReference>
<evidence type="ECO:0000313" key="9">
    <source>
        <dbReference type="Proteomes" id="UP000315636"/>
    </source>
</evidence>
<keyword evidence="2" id="KW-0963">Cytoplasm</keyword>
<dbReference type="PANTHER" id="PTHR46630">
    <property type="entry name" value="TETRATRICOPEPTIDE REPEAT PROTEIN 29"/>
    <property type="match status" value="1"/>
</dbReference>
<dbReference type="InterPro" id="IPR010982">
    <property type="entry name" value="Lambda_DNA-bd_dom_sf"/>
</dbReference>
<dbReference type="Pfam" id="PF01381">
    <property type="entry name" value="HTH_3"/>
    <property type="match status" value="1"/>
</dbReference>
<gene>
    <name evidence="8" type="ORF">SAMN06264849_10781</name>
</gene>
<dbReference type="InterPro" id="IPR001387">
    <property type="entry name" value="Cro/C1-type_HTH"/>
</dbReference>
<comment type="subcellular location">
    <subcellularLocation>
        <location evidence="1">Cytoplasm</location>
    </subcellularLocation>
</comment>
<dbReference type="Proteomes" id="UP000315636">
    <property type="component" value="Unassembled WGS sequence"/>
</dbReference>
<dbReference type="EMBL" id="FXTI01000007">
    <property type="protein sequence ID" value="SMO77211.1"/>
    <property type="molecule type" value="Genomic_DNA"/>
</dbReference>
<evidence type="ECO:0000259" key="7">
    <source>
        <dbReference type="PROSITE" id="PS50943"/>
    </source>
</evidence>
<dbReference type="InterPro" id="IPR019734">
    <property type="entry name" value="TPR_rpt"/>
</dbReference>
<comment type="similarity">
    <text evidence="5">Belongs to the Rap family.</text>
</comment>
<dbReference type="PROSITE" id="PS50943">
    <property type="entry name" value="HTH_CROC1"/>
    <property type="match status" value="1"/>
</dbReference>
<sequence>MPGLGINEMGEMIRKIRKEKGLRLEDLADEHISTATISNIERGIPYVHQERAFYLLKKLEIDMERLPELVMGEQQKTDDLRRYFAMVETIRQTGDIDEALRRLNQLSMADSHPMTPTLYYLKGRCFFSDNDWDQAKQSLYRAIQLAGQHSPQTVCNIASASYVELGCISYYENNLNEALKYTDQGLNTFVPDGERPHLWFIIHRNKAVYLERLGRIGESLAIIEQMWTKLSDIDDMESLLTCYWLRSELLRKHKVYDLATQYAMEGLDLAQRNKQYDYMFDLWTVLGSVFMSKREIDRAQSCFDTALKLKEKLTDRTSITTIYLRLGSLYLSQQQFLKASEVLQRATQSAQDCNDIPRLCTAFMLNGDQYRLQDRFDEAIPFYQKTLALAGKHGYRKREYWASYRLAQCYDGRDEQAFQKSLQTMYYTQLEWKKEKGEEMSMLL</sequence>
<dbReference type="Pfam" id="PF13432">
    <property type="entry name" value="TPR_16"/>
    <property type="match status" value="1"/>
</dbReference>